<feature type="compositionally biased region" description="Basic and acidic residues" evidence="9">
    <location>
        <begin position="89"/>
        <end position="100"/>
    </location>
</feature>
<dbReference type="GO" id="GO:0000398">
    <property type="term" value="P:mRNA splicing, via spliceosome"/>
    <property type="evidence" value="ECO:0007669"/>
    <property type="project" value="UniProtKB-UniRule"/>
</dbReference>
<evidence type="ECO:0000256" key="9">
    <source>
        <dbReference type="SAM" id="MobiDB-lite"/>
    </source>
</evidence>
<feature type="compositionally biased region" description="Low complexity" evidence="9">
    <location>
        <begin position="1"/>
        <end position="16"/>
    </location>
</feature>
<dbReference type="PANTHER" id="PTHR13264">
    <property type="entry name" value="GCIP-INTERACTING PROTEIN P29"/>
    <property type="match status" value="1"/>
</dbReference>
<dbReference type="GO" id="GO:0000974">
    <property type="term" value="C:Prp19 complex"/>
    <property type="evidence" value="ECO:0007669"/>
    <property type="project" value="TreeGrafter"/>
</dbReference>
<keyword evidence="5 8" id="KW-0747">Spliceosome</keyword>
<comment type="subunit">
    <text evidence="8">May be part of a spliceosome complex.</text>
</comment>
<evidence type="ECO:0000256" key="5">
    <source>
        <dbReference type="ARBA" id="ARBA00022728"/>
    </source>
</evidence>
<keyword evidence="11" id="KW-1185">Reference proteome</keyword>
<feature type="compositionally biased region" description="Acidic residues" evidence="9">
    <location>
        <begin position="101"/>
        <end position="121"/>
    </location>
</feature>
<evidence type="ECO:0000256" key="4">
    <source>
        <dbReference type="ARBA" id="ARBA00022664"/>
    </source>
</evidence>
<comment type="similarity">
    <text evidence="2 8">Belongs to the SYF2 family.</text>
</comment>
<evidence type="ECO:0000256" key="3">
    <source>
        <dbReference type="ARBA" id="ARBA00014745"/>
    </source>
</evidence>
<dbReference type="Pfam" id="PF08231">
    <property type="entry name" value="SYF2"/>
    <property type="match status" value="1"/>
</dbReference>
<accession>A0A1Y2I069</accession>
<evidence type="ECO:0000256" key="6">
    <source>
        <dbReference type="ARBA" id="ARBA00023187"/>
    </source>
</evidence>
<reference evidence="10 11" key="1">
    <citation type="submission" date="2016-07" db="EMBL/GenBank/DDBJ databases">
        <title>Pervasive Adenine N6-methylation of Active Genes in Fungi.</title>
        <authorList>
            <consortium name="DOE Joint Genome Institute"/>
            <person name="Mondo S.J."/>
            <person name="Dannebaum R.O."/>
            <person name="Kuo R.C."/>
            <person name="Labutti K."/>
            <person name="Haridas S."/>
            <person name="Kuo A."/>
            <person name="Salamov A."/>
            <person name="Ahrendt S.R."/>
            <person name="Lipzen A."/>
            <person name="Sullivan W."/>
            <person name="Andreopoulos W.B."/>
            <person name="Clum A."/>
            <person name="Lindquist E."/>
            <person name="Daum C."/>
            <person name="Ramamoorthy G.K."/>
            <person name="Gryganskyi A."/>
            <person name="Culley D."/>
            <person name="Magnuson J.K."/>
            <person name="James T.Y."/>
            <person name="O'Malley M.A."/>
            <person name="Stajich J.E."/>
            <person name="Spatafora J.W."/>
            <person name="Visel A."/>
            <person name="Grigoriev I.V."/>
        </authorList>
    </citation>
    <scope>NUCLEOTIDE SEQUENCE [LARGE SCALE GENOMIC DNA]</scope>
    <source>
        <strain evidence="10 11">PL171</strain>
    </source>
</reference>
<dbReference type="AlphaFoldDB" id="A0A1Y2I069"/>
<evidence type="ECO:0000256" key="1">
    <source>
        <dbReference type="ARBA" id="ARBA00004123"/>
    </source>
</evidence>
<protein>
    <recommendedName>
        <fullName evidence="3 8">Pre-mRNA-splicing factor SYF2</fullName>
    </recommendedName>
</protein>
<sequence>MPPSKPKQSPSAKASQMANAQSKAKVTTMQSPPSPAASSSPSMATSMPLPKSPLPTSPSSSSSPKGRTVTKPASTTPSSPSSVKPSRSHKTESDAGASDHSEDESDSDSDDSDTLDSDDDFSGPGMDQVQARLAKFSSLRARIRQTENDNRKDLVAAQGNRRLPASVQRKLERKRAEALELLQKRELEANGQDFQRHKNLNYSAQDVESWDQVQTKKRQRANVEFIDPTEGTHKRFKKLGEALKADHEAYDAQRATAAVTGDIDSFYGDLDGLDVAAKPGARDVDRMVADLNKQIEIAAKSSRRRMFNPDEDVSYINDKNRKFNERAGRAYDKYTQEIKESLERGTAL</sequence>
<comment type="function">
    <text evidence="8">Involved in pre-mRNA splicing.</text>
</comment>
<dbReference type="STRING" id="765915.A0A1Y2I069"/>
<dbReference type="GO" id="GO:0071013">
    <property type="term" value="C:catalytic step 2 spliceosome"/>
    <property type="evidence" value="ECO:0007669"/>
    <property type="project" value="TreeGrafter"/>
</dbReference>
<evidence type="ECO:0000313" key="10">
    <source>
        <dbReference type="EMBL" id="ORZ40248.1"/>
    </source>
</evidence>
<evidence type="ECO:0000313" key="11">
    <source>
        <dbReference type="Proteomes" id="UP000193411"/>
    </source>
</evidence>
<feature type="compositionally biased region" description="Low complexity" evidence="9">
    <location>
        <begin position="27"/>
        <end position="49"/>
    </location>
</feature>
<organism evidence="10 11">
    <name type="scientific">Catenaria anguillulae PL171</name>
    <dbReference type="NCBI Taxonomy" id="765915"/>
    <lineage>
        <taxon>Eukaryota</taxon>
        <taxon>Fungi</taxon>
        <taxon>Fungi incertae sedis</taxon>
        <taxon>Blastocladiomycota</taxon>
        <taxon>Blastocladiomycetes</taxon>
        <taxon>Blastocladiales</taxon>
        <taxon>Catenariaceae</taxon>
        <taxon>Catenaria</taxon>
    </lineage>
</organism>
<proteinExistence type="inferred from homology"/>
<dbReference type="EMBL" id="MCFL01000003">
    <property type="protein sequence ID" value="ORZ40248.1"/>
    <property type="molecule type" value="Genomic_DNA"/>
</dbReference>
<name>A0A1Y2I069_9FUNG</name>
<evidence type="ECO:0000256" key="8">
    <source>
        <dbReference type="RuleBase" id="RU367148"/>
    </source>
</evidence>
<comment type="caution">
    <text evidence="10">The sequence shown here is derived from an EMBL/GenBank/DDBJ whole genome shotgun (WGS) entry which is preliminary data.</text>
</comment>
<dbReference type="OrthoDB" id="199717at2759"/>
<dbReference type="PANTHER" id="PTHR13264:SF5">
    <property type="entry name" value="PRE-MRNA-SPLICING FACTOR SYF2"/>
    <property type="match status" value="1"/>
</dbReference>
<gene>
    <name evidence="10" type="ORF">BCR44DRAFT_1424698</name>
</gene>
<feature type="region of interest" description="Disordered" evidence="9">
    <location>
        <begin position="1"/>
        <end position="169"/>
    </location>
</feature>
<feature type="compositionally biased region" description="Basic and acidic residues" evidence="9">
    <location>
        <begin position="144"/>
        <end position="154"/>
    </location>
</feature>
<dbReference type="Proteomes" id="UP000193411">
    <property type="component" value="Unassembled WGS sequence"/>
</dbReference>
<comment type="subcellular location">
    <subcellularLocation>
        <location evidence="1 8">Nucleus</location>
    </subcellularLocation>
</comment>
<keyword evidence="4 8" id="KW-0507">mRNA processing</keyword>
<dbReference type="InterPro" id="IPR013260">
    <property type="entry name" value="mRNA_splic_SYF2"/>
</dbReference>
<keyword evidence="7 8" id="KW-0539">Nucleus</keyword>
<feature type="compositionally biased region" description="Low complexity" evidence="9">
    <location>
        <begin position="57"/>
        <end position="85"/>
    </location>
</feature>
<evidence type="ECO:0000256" key="2">
    <source>
        <dbReference type="ARBA" id="ARBA00010028"/>
    </source>
</evidence>
<keyword evidence="6 8" id="KW-0508">mRNA splicing</keyword>
<dbReference type="GO" id="GO:0071014">
    <property type="term" value="C:post-mRNA release spliceosomal complex"/>
    <property type="evidence" value="ECO:0007669"/>
    <property type="project" value="TreeGrafter"/>
</dbReference>
<evidence type="ECO:0000256" key="7">
    <source>
        <dbReference type="ARBA" id="ARBA00023242"/>
    </source>
</evidence>